<sequence>MSWIEKTWGSEKENQYKGFIGSFIALMLAFVVLVMMLFRLVGIGEQVLFYAQVYLMVLAGLALLASFKSWHMVSAVLSMFLFVELAVGYIPLALAMAGVPTRMETTFPVEEGDRYQFHPLLASLPVANYSAPTVSHNANHLRNNALPFDPAKPHVAVFGGSSTYDLGVSSDAATWVSQLDTLIPEYSVSNNGVPGYSSSEHVVQTTFYEDRAGTEPFCAVYYMGWNDIRDYGFDKLDNGYADFHLLSQYGAQKIRFSLGSPSPTLNLLAAYFMRNELPFPQAQGTVGKDVTADDDLFRVAERNVRSIAAINESRGIKTVFVAQMLNRARLTDPTRIYGWLPFVYDGDTWQLQDRFNKFVGNLAPDVGAGFIYPDIDAFSDEDFADNGHFNDQGSVKFSRMIRDDVVQMCGGTQTTAAANQ</sequence>
<organism evidence="2 3">
    <name type="scientific">Donghicola eburneus</name>
    <dbReference type="NCBI Taxonomy" id="393278"/>
    <lineage>
        <taxon>Bacteria</taxon>
        <taxon>Pseudomonadati</taxon>
        <taxon>Pseudomonadota</taxon>
        <taxon>Alphaproteobacteria</taxon>
        <taxon>Rhodobacterales</taxon>
        <taxon>Roseobacteraceae</taxon>
        <taxon>Donghicola</taxon>
    </lineage>
</organism>
<feature type="transmembrane region" description="Helical" evidence="1">
    <location>
        <begin position="47"/>
        <end position="67"/>
    </location>
</feature>
<keyword evidence="1" id="KW-0472">Membrane</keyword>
<feature type="transmembrane region" description="Helical" evidence="1">
    <location>
        <begin position="73"/>
        <end position="94"/>
    </location>
</feature>
<accession>A0A1M4N1L7</accession>
<keyword evidence="3" id="KW-1185">Reference proteome</keyword>
<dbReference type="SUPFAM" id="SSF52266">
    <property type="entry name" value="SGNH hydrolase"/>
    <property type="match status" value="1"/>
</dbReference>
<dbReference type="InterPro" id="IPR036514">
    <property type="entry name" value="SGNH_hydro_sf"/>
</dbReference>
<proteinExistence type="predicted"/>
<dbReference type="EMBL" id="FMJB01000050">
    <property type="protein sequence ID" value="SCM67875.1"/>
    <property type="molecule type" value="Genomic_DNA"/>
</dbReference>
<keyword evidence="1" id="KW-1133">Transmembrane helix</keyword>
<reference evidence="3" key="1">
    <citation type="submission" date="2016-09" db="EMBL/GenBank/DDBJ databases">
        <authorList>
            <person name="Wibberg D."/>
        </authorList>
    </citation>
    <scope>NUCLEOTIDE SEQUENCE [LARGE SCALE GENOMIC DNA]</scope>
</reference>
<evidence type="ECO:0000313" key="3">
    <source>
        <dbReference type="Proteomes" id="UP000184085"/>
    </source>
</evidence>
<protein>
    <submittedName>
        <fullName evidence="2">Uncharacterized protein</fullName>
    </submittedName>
</protein>
<name>A0A1M4N1L7_9RHOB</name>
<dbReference type="GO" id="GO:0016788">
    <property type="term" value="F:hydrolase activity, acting on ester bonds"/>
    <property type="evidence" value="ECO:0007669"/>
    <property type="project" value="UniProtKB-ARBA"/>
</dbReference>
<keyword evidence="1" id="KW-0812">Transmembrane</keyword>
<dbReference type="AlphaFoldDB" id="A0A1M4N1L7"/>
<feature type="transmembrane region" description="Helical" evidence="1">
    <location>
        <begin position="20"/>
        <end position="40"/>
    </location>
</feature>
<evidence type="ECO:0000256" key="1">
    <source>
        <dbReference type="SAM" id="Phobius"/>
    </source>
</evidence>
<evidence type="ECO:0000313" key="2">
    <source>
        <dbReference type="EMBL" id="SCM67875.1"/>
    </source>
</evidence>
<dbReference type="Gene3D" id="3.40.50.1110">
    <property type="entry name" value="SGNH hydrolase"/>
    <property type="match status" value="1"/>
</dbReference>
<gene>
    <name evidence="2" type="ORF">KARMA_2081</name>
</gene>
<dbReference type="RefSeq" id="WP_072706516.1">
    <property type="nucleotide sequence ID" value="NZ_FMJB01000050.1"/>
</dbReference>
<dbReference type="Proteomes" id="UP000184085">
    <property type="component" value="Unassembled WGS sequence"/>
</dbReference>